<accession>A0A0G0PVE0</accession>
<protein>
    <submittedName>
        <fullName evidence="1">Uncharacterized protein</fullName>
    </submittedName>
</protein>
<reference evidence="1 2" key="1">
    <citation type="journal article" date="2015" name="Nature">
        <title>rRNA introns, odd ribosomes, and small enigmatic genomes across a large radiation of phyla.</title>
        <authorList>
            <person name="Brown C.T."/>
            <person name="Hug L.A."/>
            <person name="Thomas B.C."/>
            <person name="Sharon I."/>
            <person name="Castelle C.J."/>
            <person name="Singh A."/>
            <person name="Wilkins M.J."/>
            <person name="Williams K.H."/>
            <person name="Banfield J.F."/>
        </authorList>
    </citation>
    <scope>NUCLEOTIDE SEQUENCE [LARGE SCALE GENOMIC DNA]</scope>
    <source>
        <strain evidence="2">GW2011_GWA1_39_13</strain>
    </source>
</reference>
<dbReference type="Proteomes" id="UP000034845">
    <property type="component" value="Unassembled WGS sequence"/>
</dbReference>
<organism evidence="1 2">
    <name type="scientific">Yanofskybacteria sp. (strain GW2011_GWA1_39_13)</name>
    <dbReference type="NCBI Taxonomy" id="1619019"/>
    <lineage>
        <taxon>Bacteria</taxon>
        <taxon>Candidatus Yanofskyibacteriota</taxon>
    </lineage>
</organism>
<sequence length="146" mass="15803">MALSINPITHVITVPQADLTLVSGSLYEHDTNAFRLELKSWEDSAEGMVQPKTHDHNTEVALGGLTLARVIEIIPPYTITYQDGQYAVNLVGSNNNIADRLNINQVSVRSNNTAGMVTITSGSGLSAEEHDQLMKALTVAKFLGLK</sequence>
<gene>
    <name evidence="1" type="ORF">UT29_C0005G0003</name>
</gene>
<evidence type="ECO:0000313" key="1">
    <source>
        <dbReference type="EMBL" id="KKR02130.1"/>
    </source>
</evidence>
<evidence type="ECO:0000313" key="2">
    <source>
        <dbReference type="Proteomes" id="UP000034845"/>
    </source>
</evidence>
<proteinExistence type="predicted"/>
<dbReference type="AlphaFoldDB" id="A0A0G0PVE0"/>
<dbReference type="EMBL" id="LBWF01000005">
    <property type="protein sequence ID" value="KKR02130.1"/>
    <property type="molecule type" value="Genomic_DNA"/>
</dbReference>
<name>A0A0G0PVE0_YANXG</name>
<comment type="caution">
    <text evidence="1">The sequence shown here is derived from an EMBL/GenBank/DDBJ whole genome shotgun (WGS) entry which is preliminary data.</text>
</comment>